<evidence type="ECO:0000259" key="4">
    <source>
        <dbReference type="PROSITE" id="PS51762"/>
    </source>
</evidence>
<evidence type="ECO:0000313" key="5">
    <source>
        <dbReference type="EMBL" id="PYC70185.1"/>
    </source>
</evidence>
<dbReference type="CDD" id="cd00413">
    <property type="entry name" value="Glyco_hydrolase_16"/>
    <property type="match status" value="1"/>
</dbReference>
<keyword evidence="2" id="KW-0378">Hydrolase</keyword>
<organism evidence="5 6">
    <name type="scientific">Streptomyces tateyamensis</name>
    <dbReference type="NCBI Taxonomy" id="565073"/>
    <lineage>
        <taxon>Bacteria</taxon>
        <taxon>Bacillati</taxon>
        <taxon>Actinomycetota</taxon>
        <taxon>Actinomycetes</taxon>
        <taxon>Kitasatosporales</taxon>
        <taxon>Streptomycetaceae</taxon>
        <taxon>Streptomyces</taxon>
    </lineage>
</organism>
<dbReference type="SUPFAM" id="SSF49899">
    <property type="entry name" value="Concanavalin A-like lectins/glucanases"/>
    <property type="match status" value="1"/>
</dbReference>
<protein>
    <recommendedName>
        <fullName evidence="4">GH16 domain-containing protein</fullName>
    </recommendedName>
</protein>
<dbReference type="PANTHER" id="PTHR10963">
    <property type="entry name" value="GLYCOSYL HYDROLASE-RELATED"/>
    <property type="match status" value="1"/>
</dbReference>
<dbReference type="InterPro" id="IPR013320">
    <property type="entry name" value="ConA-like_dom_sf"/>
</dbReference>
<reference evidence="5 6" key="1">
    <citation type="submission" date="2018-03" db="EMBL/GenBank/DDBJ databases">
        <title>Bioinformatic expansion and discovery of thiopeptide antibiotics.</title>
        <authorList>
            <person name="Schwalen C.J."/>
            <person name="Hudson G.A."/>
            <person name="Mitchell D.A."/>
        </authorList>
    </citation>
    <scope>NUCLEOTIDE SEQUENCE [LARGE SCALE GENOMIC DNA]</scope>
    <source>
        <strain evidence="5 6">ATCC 21389</strain>
    </source>
</reference>
<dbReference type="AlphaFoldDB" id="A0A2V4N6W2"/>
<dbReference type="Pfam" id="PF00722">
    <property type="entry name" value="Glyco_hydro_16"/>
    <property type="match status" value="1"/>
</dbReference>
<proteinExistence type="predicted"/>
<evidence type="ECO:0000256" key="3">
    <source>
        <dbReference type="ARBA" id="ARBA00023295"/>
    </source>
</evidence>
<gene>
    <name evidence="5" type="ORF">C7C46_27680</name>
</gene>
<dbReference type="Gene3D" id="2.60.120.200">
    <property type="match status" value="1"/>
</dbReference>
<dbReference type="Proteomes" id="UP000248039">
    <property type="component" value="Unassembled WGS sequence"/>
</dbReference>
<accession>A0A2V4N6W2</accession>
<dbReference type="EMBL" id="PYBW01000122">
    <property type="protein sequence ID" value="PYC70185.1"/>
    <property type="molecule type" value="Genomic_DNA"/>
</dbReference>
<evidence type="ECO:0000256" key="2">
    <source>
        <dbReference type="ARBA" id="ARBA00022801"/>
    </source>
</evidence>
<dbReference type="OrthoDB" id="9809583at2"/>
<feature type="domain" description="GH16" evidence="4">
    <location>
        <begin position="27"/>
        <end position="232"/>
    </location>
</feature>
<dbReference type="InterPro" id="IPR050546">
    <property type="entry name" value="Glycosyl_Hydrlase_16"/>
</dbReference>
<keyword evidence="1" id="KW-0732">Signal</keyword>
<dbReference type="GO" id="GO:0005975">
    <property type="term" value="P:carbohydrate metabolic process"/>
    <property type="evidence" value="ECO:0007669"/>
    <property type="project" value="InterPro"/>
</dbReference>
<dbReference type="PROSITE" id="PS51762">
    <property type="entry name" value="GH16_2"/>
    <property type="match status" value="1"/>
</dbReference>
<evidence type="ECO:0000313" key="6">
    <source>
        <dbReference type="Proteomes" id="UP000248039"/>
    </source>
</evidence>
<evidence type="ECO:0000256" key="1">
    <source>
        <dbReference type="ARBA" id="ARBA00022729"/>
    </source>
</evidence>
<keyword evidence="6" id="KW-1185">Reference proteome</keyword>
<name>A0A2V4N6W2_9ACTN</name>
<sequence>MPLGSWTGCSANGPVQTSHCTGLPAAVDAKWWAYPSGWKDTSKNGTYDPARTLSIANGQLNMHLSRDSAGTWVAAPLPKLPGAVGKDGGVQYGKFEITWKATSAAGFKTAFLLWPDGDVWPQNGEIDFPEGSLTGDVSAYMHRQGATSGSDQDAYETSVAEAGAWHVSTIDWEPNSLTFSLDGKVIGHSTSRIPSGPMHWVLQAETATSGAGPAVGSSADISIAAVKYWKAG</sequence>
<keyword evidence="3" id="KW-0326">Glycosidase</keyword>
<dbReference type="PANTHER" id="PTHR10963:SF22">
    <property type="entry name" value="GLYCOSIDASE CRH2-RELATED"/>
    <property type="match status" value="1"/>
</dbReference>
<comment type="caution">
    <text evidence="5">The sequence shown here is derived from an EMBL/GenBank/DDBJ whole genome shotgun (WGS) entry which is preliminary data.</text>
</comment>
<dbReference type="InterPro" id="IPR000757">
    <property type="entry name" value="Beta-glucanase-like"/>
</dbReference>
<dbReference type="GO" id="GO:0004553">
    <property type="term" value="F:hydrolase activity, hydrolyzing O-glycosyl compounds"/>
    <property type="evidence" value="ECO:0007669"/>
    <property type="project" value="InterPro"/>
</dbReference>